<dbReference type="EMBL" id="JACHJT010000001">
    <property type="protein sequence ID" value="MBB4930381.1"/>
    <property type="molecule type" value="Genomic_DNA"/>
</dbReference>
<proteinExistence type="predicted"/>
<evidence type="ECO:0000313" key="2">
    <source>
        <dbReference type="Proteomes" id="UP000523007"/>
    </source>
</evidence>
<accession>A0A7W7REA2</accession>
<protein>
    <recommendedName>
        <fullName evidence="3">Apea-like HEPN domain-containing protein</fullName>
    </recommendedName>
</protein>
<dbReference type="RefSeq" id="WP_184575533.1">
    <property type="nucleotide sequence ID" value="NZ_JACHJT010000001.1"/>
</dbReference>
<gene>
    <name evidence="1" type="ORF">F4561_001201</name>
</gene>
<evidence type="ECO:0008006" key="3">
    <source>
        <dbReference type="Google" id="ProtNLM"/>
    </source>
</evidence>
<dbReference type="AlphaFoldDB" id="A0A7W7REA2"/>
<reference evidence="1 2" key="1">
    <citation type="submission" date="2020-08" db="EMBL/GenBank/DDBJ databases">
        <title>Sequencing the genomes of 1000 actinobacteria strains.</title>
        <authorList>
            <person name="Klenk H.-P."/>
        </authorList>
    </citation>
    <scope>NUCLEOTIDE SEQUENCE [LARGE SCALE GENOMIC DNA]</scope>
    <source>
        <strain evidence="1 2">DSM 102030</strain>
    </source>
</reference>
<comment type="caution">
    <text evidence="1">The sequence shown here is derived from an EMBL/GenBank/DDBJ whole genome shotgun (WGS) entry which is preliminary data.</text>
</comment>
<name>A0A7W7REA2_9ACTN</name>
<keyword evidence="2" id="KW-1185">Reference proteome</keyword>
<sequence length="541" mass="59955">MDKALQAFGENFLKYVLATTQLDAEPTPQQRETVSFLEENITALDQTNPDALNRYSTLQNFAAQILNGGLSLANEMRLHCGGTLPAVEDEDPLAAKLFRLAIDVYPLLLIPSPKDILVPGKIFMAATFNHTERHEFYTSAMRDESLQKIFTHSPENDDSEAAEESHLGIHSDFLIFSNGNGGGIQLTSLPDSILDYAWKICIAKGGAEIDEYLDEVRTTLGVVRRVAEGKQAQVYTIVGLGGVKLEDNQSIDLSFGRLIAVQDAALEVIVGHRDLQQRTQAILLVPTHLKIMGNISGDAEVDQFYEQNSDAFESHRGDLEYNILRARLALLLASTDERLVASPVTFQTTLEPLTSSSGYSWLPIEFSGASVNISAETALRVTNWSSILKERHPKSLNIAARRLLSAVSTRFDATDALIDAVVAWENMFGDPQEATLRVTGAMAKILEPNSFDDRKKLKSRLSRIYSTRSDLIHGSHGKEPKRSDIYTYRQEAIRYALDALRWLYNNPNLLNKNSADRSLSILLDTIEDTGDSVTPLARGQD</sequence>
<dbReference type="Proteomes" id="UP000523007">
    <property type="component" value="Unassembled WGS sequence"/>
</dbReference>
<organism evidence="1 2">
    <name type="scientific">Lipingzhangella halophila</name>
    <dbReference type="NCBI Taxonomy" id="1783352"/>
    <lineage>
        <taxon>Bacteria</taxon>
        <taxon>Bacillati</taxon>
        <taxon>Actinomycetota</taxon>
        <taxon>Actinomycetes</taxon>
        <taxon>Streptosporangiales</taxon>
        <taxon>Nocardiopsidaceae</taxon>
        <taxon>Lipingzhangella</taxon>
    </lineage>
</organism>
<evidence type="ECO:0000313" key="1">
    <source>
        <dbReference type="EMBL" id="MBB4930381.1"/>
    </source>
</evidence>